<keyword evidence="4" id="KW-0503">Monooxygenase</keyword>
<dbReference type="PANTHER" id="PTHR32332:SF20">
    <property type="entry name" value="2-NITROPROPANE DIOXYGENASE-LIKE PROTEIN"/>
    <property type="match status" value="1"/>
</dbReference>
<dbReference type="PANTHER" id="PTHR32332">
    <property type="entry name" value="2-NITROPROPANE DIOXYGENASE"/>
    <property type="match status" value="1"/>
</dbReference>
<protein>
    <submittedName>
        <fullName evidence="4">Nitronate monooxygenase</fullName>
    </submittedName>
</protein>
<organism evidence="4 5">
    <name type="scientific">Comamonas piscis</name>
    <dbReference type="NCBI Taxonomy" id="1562974"/>
    <lineage>
        <taxon>Bacteria</taxon>
        <taxon>Pseudomonadati</taxon>
        <taxon>Pseudomonadota</taxon>
        <taxon>Betaproteobacteria</taxon>
        <taxon>Burkholderiales</taxon>
        <taxon>Comamonadaceae</taxon>
        <taxon>Comamonas</taxon>
    </lineage>
</organism>
<reference evidence="4 5" key="1">
    <citation type="journal article" date="2020" name="G3 (Bethesda)">
        <title>CeMbio - The Caenorhabditis elegans Microbiome Resource.</title>
        <authorList>
            <person name="Dirksen P."/>
            <person name="Assie A."/>
            <person name="Zimmermann J."/>
            <person name="Zhang F."/>
            <person name="Tietje A.M."/>
            <person name="Marsh S.A."/>
            <person name="Felix M.A."/>
            <person name="Shapira M."/>
            <person name="Kaleta C."/>
            <person name="Schulenburg H."/>
            <person name="Samuel B."/>
        </authorList>
    </citation>
    <scope>NUCLEOTIDE SEQUENCE [LARGE SCALE GENOMIC DNA]</scope>
    <source>
        <strain evidence="4 5">BIGb0172</strain>
    </source>
</reference>
<dbReference type="Pfam" id="PF03060">
    <property type="entry name" value="NMO"/>
    <property type="match status" value="2"/>
</dbReference>
<dbReference type="EMBL" id="CP058554">
    <property type="protein sequence ID" value="QMV74761.1"/>
    <property type="molecule type" value="Genomic_DNA"/>
</dbReference>
<accession>A0A7G5EL86</accession>
<dbReference type="CDD" id="cd04730">
    <property type="entry name" value="NPD_like"/>
    <property type="match status" value="1"/>
</dbReference>
<evidence type="ECO:0000256" key="2">
    <source>
        <dbReference type="ARBA" id="ARBA00022643"/>
    </source>
</evidence>
<evidence type="ECO:0000313" key="5">
    <source>
        <dbReference type="Proteomes" id="UP000515240"/>
    </source>
</evidence>
<dbReference type="InterPro" id="IPR013785">
    <property type="entry name" value="Aldolase_TIM"/>
</dbReference>
<dbReference type="AlphaFoldDB" id="A0A7G5EL86"/>
<gene>
    <name evidence="4" type="ORF">HS961_19030</name>
</gene>
<proteinExistence type="predicted"/>
<dbReference type="Proteomes" id="UP000515240">
    <property type="component" value="Chromosome"/>
</dbReference>
<keyword evidence="3" id="KW-0560">Oxidoreductase</keyword>
<dbReference type="SUPFAM" id="SSF51412">
    <property type="entry name" value="Inosine monophosphate dehydrogenase (IMPDH)"/>
    <property type="match status" value="1"/>
</dbReference>
<name>A0A7G5EL86_9BURK</name>
<dbReference type="InterPro" id="IPR004136">
    <property type="entry name" value="NMO"/>
</dbReference>
<evidence type="ECO:0000313" key="4">
    <source>
        <dbReference type="EMBL" id="QMV74761.1"/>
    </source>
</evidence>
<dbReference type="Gene3D" id="3.20.20.70">
    <property type="entry name" value="Aldolase class I"/>
    <property type="match status" value="1"/>
</dbReference>
<evidence type="ECO:0000256" key="3">
    <source>
        <dbReference type="ARBA" id="ARBA00023002"/>
    </source>
</evidence>
<dbReference type="RefSeq" id="WP_182324683.1">
    <property type="nucleotide sequence ID" value="NZ_CP058554.1"/>
</dbReference>
<keyword evidence="5" id="KW-1185">Reference proteome</keyword>
<sequence>MANRITRLLGIRHPIVQAGMSWASSNAALPAAVSNAGGLGVLAAGPLRLEDFIRTLDALAGATDKPYAVNIPLYRPQVAEILDAMVARKVPVVIASQGGPKAHLPRFRDYGAVWIQVVSTLEHAKKAEAAGVDALVVVGGEAGGHPPANEVSTLVTVRRVLQEVSIPVIAGGGVADGWGIAALLALGADAVQLGTRFLLTDEAAVHDNYKAAVLAADVHDTALIGRRSLPVRGLRNAFAQAIFDAERDQLAQDDYDALFKKSSLKQAALDGDIEWGKVELGQSAGLVSQIQPAAQVMAQLVQELAQASARLAAMELATHNHFDNQPL</sequence>
<dbReference type="KEGG" id="cpis:HS961_19030"/>
<keyword evidence="1" id="KW-0285">Flavoprotein</keyword>
<keyword evidence="2" id="KW-0288">FMN</keyword>
<dbReference type="GO" id="GO:0018580">
    <property type="term" value="F:nitronate monooxygenase activity"/>
    <property type="evidence" value="ECO:0007669"/>
    <property type="project" value="InterPro"/>
</dbReference>
<evidence type="ECO:0000256" key="1">
    <source>
        <dbReference type="ARBA" id="ARBA00022630"/>
    </source>
</evidence>